<proteinExistence type="inferred from homology"/>
<dbReference type="RefSeq" id="WP_284679427.1">
    <property type="nucleotide sequence ID" value="NZ_CP060096.1"/>
</dbReference>
<dbReference type="InterPro" id="IPR016496">
    <property type="entry name" value="GTPase_HflX"/>
</dbReference>
<comment type="cofactor">
    <cofactor evidence="8">
        <name>Mg(2+)</name>
        <dbReference type="ChEBI" id="CHEBI:18420"/>
    </cofactor>
</comment>
<dbReference type="CDD" id="cd01878">
    <property type="entry name" value="HflX"/>
    <property type="match status" value="1"/>
</dbReference>
<dbReference type="PANTHER" id="PTHR10229">
    <property type="entry name" value="GTP-BINDING PROTEIN HFLX"/>
    <property type="match status" value="1"/>
</dbReference>
<dbReference type="NCBIfam" id="TIGR03156">
    <property type="entry name" value="GTP_HflX"/>
    <property type="match status" value="1"/>
</dbReference>
<dbReference type="Proteomes" id="UP000671913">
    <property type="component" value="Chromosome"/>
</dbReference>
<evidence type="ECO:0000256" key="3">
    <source>
        <dbReference type="ARBA" id="ARBA00022741"/>
    </source>
</evidence>
<keyword evidence="2 8" id="KW-0479">Metal-binding</keyword>
<feature type="binding site" evidence="8">
    <location>
        <position position="211"/>
    </location>
    <ligand>
        <name>Mg(2+)</name>
        <dbReference type="ChEBI" id="CHEBI:18420"/>
    </ligand>
</feature>
<feature type="coiled-coil region" evidence="9">
    <location>
        <begin position="164"/>
        <end position="191"/>
    </location>
</feature>
<protein>
    <recommendedName>
        <fullName evidence="6">GTPase HflX</fullName>
    </recommendedName>
    <alternativeName>
        <fullName evidence="6">GTP-binding protein HflX</fullName>
    </alternativeName>
</protein>
<dbReference type="PRINTS" id="PR00326">
    <property type="entry name" value="GTP1OBG"/>
</dbReference>
<dbReference type="InterPro" id="IPR032305">
    <property type="entry name" value="GTP-bd_M"/>
</dbReference>
<feature type="binding site" evidence="7">
    <location>
        <begin position="251"/>
        <end position="254"/>
    </location>
    <ligand>
        <name>GTP</name>
        <dbReference type="ChEBI" id="CHEBI:37565"/>
    </ligand>
</feature>
<evidence type="ECO:0000256" key="7">
    <source>
        <dbReference type="PIRSR" id="PIRSR006809-1"/>
    </source>
</evidence>
<dbReference type="Pfam" id="PF13167">
    <property type="entry name" value="GTP-bdg_N"/>
    <property type="match status" value="1"/>
</dbReference>
<dbReference type="KEGG" id="aaut:ACETAC_07545"/>
<dbReference type="Gene3D" id="6.10.250.2860">
    <property type="match status" value="1"/>
</dbReference>
<dbReference type="FunFam" id="3.40.50.11060:FF:000001">
    <property type="entry name" value="GTPase HflX"/>
    <property type="match status" value="1"/>
</dbReference>
<comment type="function">
    <text evidence="6">GTPase that associates with the 50S ribosomal subunit and may have a role during protein synthesis or ribosome biogenesis.</text>
</comment>
<evidence type="ECO:0000313" key="11">
    <source>
        <dbReference type="EMBL" id="QSZ26745.1"/>
    </source>
</evidence>
<dbReference type="GO" id="GO:0003924">
    <property type="term" value="F:GTPase activity"/>
    <property type="evidence" value="ECO:0007669"/>
    <property type="project" value="UniProtKB-UniRule"/>
</dbReference>
<evidence type="ECO:0000256" key="2">
    <source>
        <dbReference type="ARBA" id="ARBA00022723"/>
    </source>
</evidence>
<dbReference type="Pfam" id="PF01926">
    <property type="entry name" value="MMR_HSR1"/>
    <property type="match status" value="1"/>
</dbReference>
<keyword evidence="12" id="KW-1185">Reference proteome</keyword>
<dbReference type="InterPro" id="IPR027417">
    <property type="entry name" value="P-loop_NTPase"/>
</dbReference>
<evidence type="ECO:0000256" key="5">
    <source>
        <dbReference type="ARBA" id="ARBA00023134"/>
    </source>
</evidence>
<keyword evidence="3 6" id="KW-0547">Nucleotide-binding</keyword>
<dbReference type="GO" id="GO:0005737">
    <property type="term" value="C:cytoplasm"/>
    <property type="evidence" value="ECO:0007669"/>
    <property type="project" value="UniProtKB-SubCell"/>
</dbReference>
<feature type="binding site" evidence="7">
    <location>
        <begin position="336"/>
        <end position="338"/>
    </location>
    <ligand>
        <name>GTP</name>
        <dbReference type="ChEBI" id="CHEBI:37565"/>
    </ligand>
</feature>
<dbReference type="InterPro" id="IPR006073">
    <property type="entry name" value="GTP-bd"/>
</dbReference>
<dbReference type="InterPro" id="IPR030394">
    <property type="entry name" value="G_HFLX_dom"/>
</dbReference>
<dbReference type="PANTHER" id="PTHR10229:SF0">
    <property type="entry name" value="GTP-BINDING PROTEIN 6-RELATED"/>
    <property type="match status" value="1"/>
</dbReference>
<dbReference type="InterPro" id="IPR025121">
    <property type="entry name" value="GTPase_HflX_N"/>
</dbReference>
<dbReference type="GO" id="GO:0046872">
    <property type="term" value="F:metal ion binding"/>
    <property type="evidence" value="ECO:0007669"/>
    <property type="project" value="UniProtKB-KW"/>
</dbReference>
<comment type="subunit">
    <text evidence="6">Monomer. Associates with the 50S ribosomal subunit.</text>
</comment>
<name>A0A975AUK5_9THEO</name>
<organism evidence="11 12">
    <name type="scientific">Aceticella autotrophica</name>
    <dbReference type="NCBI Taxonomy" id="2755338"/>
    <lineage>
        <taxon>Bacteria</taxon>
        <taxon>Bacillati</taxon>
        <taxon>Bacillota</taxon>
        <taxon>Clostridia</taxon>
        <taxon>Thermoanaerobacterales</taxon>
        <taxon>Thermoanaerobacteraceae</taxon>
        <taxon>Aceticella</taxon>
    </lineage>
</organism>
<dbReference type="InterPro" id="IPR042108">
    <property type="entry name" value="GTPase_HflX_N_sf"/>
</dbReference>
<keyword evidence="5 6" id="KW-0342">GTP-binding</keyword>
<keyword evidence="4 8" id="KW-0460">Magnesium</keyword>
<comment type="similarity">
    <text evidence="6">Belongs to the TRAFAC class OBG-HflX-like GTPase superfamily. HflX GTPase family.</text>
</comment>
<keyword evidence="9" id="KW-0175">Coiled coil</keyword>
<feature type="binding site" evidence="8">
    <location>
        <position position="231"/>
    </location>
    <ligand>
        <name>Mg(2+)</name>
        <dbReference type="ChEBI" id="CHEBI:18420"/>
    </ligand>
</feature>
<evidence type="ECO:0000256" key="9">
    <source>
        <dbReference type="SAM" id="Coils"/>
    </source>
</evidence>
<gene>
    <name evidence="6 11" type="primary">hflX</name>
    <name evidence="11" type="ORF">ACETAC_07545</name>
</gene>
<dbReference type="GO" id="GO:0005525">
    <property type="term" value="F:GTP binding"/>
    <property type="evidence" value="ECO:0007669"/>
    <property type="project" value="UniProtKB-UniRule"/>
</dbReference>
<accession>A0A975AUK5</accession>
<dbReference type="Gene3D" id="3.40.50.11060">
    <property type="entry name" value="GTPase HflX, N-terminal domain"/>
    <property type="match status" value="1"/>
</dbReference>
<evidence type="ECO:0000256" key="8">
    <source>
        <dbReference type="PIRSR" id="PIRSR006809-2"/>
    </source>
</evidence>
<keyword evidence="1 6" id="KW-0963">Cytoplasm</keyword>
<dbReference type="Pfam" id="PF16360">
    <property type="entry name" value="GTP-bdg_M"/>
    <property type="match status" value="1"/>
</dbReference>
<evidence type="ECO:0000256" key="6">
    <source>
        <dbReference type="HAMAP-Rule" id="MF_00900"/>
    </source>
</evidence>
<feature type="binding site" evidence="7">
    <location>
        <begin position="229"/>
        <end position="233"/>
    </location>
    <ligand>
        <name>GTP</name>
        <dbReference type="ChEBI" id="CHEBI:37565"/>
    </ligand>
</feature>
<sequence length="412" mass="47090">MDQTIKNTIEKAVLVGLVFDEGDDESIEELKELAKTAGAEVLGVITQKRHSIDKTYYIGKGKLEELKQYIDNMKANLVIFNDDLSGSQLKNIEDVLDIKVIDRTTLILDIFAKRAKSKEGKLQVELAQLKYRLPRLIGIGDKLSRLGGGIGTRGPGETKLETDRRHIRDRIKMIENKLNEIKKHRNLQRERRKKNKIPVIVIVGYTNAGKSTLINNLTNSNVYVEDKLFATLDPTARKLVLPSRREAVIIDTVGFIRKLPHDLVEAFKSTLEESKYADVLIHVIDASSKDMMEKIKVVEKVLRDLDVIQKPTINVYNKADLLEYVPNNKENNIYISAKNKWGFEDLLIAIDKAAYGDVEIIDFCIPYKNNTDYNFLKQNSKIIREEFTDEGINVKAEVQKDTKEKLKKFILF</sequence>
<evidence type="ECO:0000256" key="1">
    <source>
        <dbReference type="ARBA" id="ARBA00022490"/>
    </source>
</evidence>
<dbReference type="Gene3D" id="3.40.50.300">
    <property type="entry name" value="P-loop containing nucleotide triphosphate hydrolases"/>
    <property type="match status" value="1"/>
</dbReference>
<dbReference type="HAMAP" id="MF_00900">
    <property type="entry name" value="GTPase_HflX"/>
    <property type="match status" value="1"/>
</dbReference>
<dbReference type="EMBL" id="CP060096">
    <property type="protein sequence ID" value="QSZ26745.1"/>
    <property type="molecule type" value="Genomic_DNA"/>
</dbReference>
<feature type="binding site" evidence="7">
    <location>
        <begin position="317"/>
        <end position="320"/>
    </location>
    <ligand>
        <name>GTP</name>
        <dbReference type="ChEBI" id="CHEBI:37565"/>
    </ligand>
</feature>
<dbReference type="PIRSF" id="PIRSF006809">
    <property type="entry name" value="GTP-binding_hflX_prd"/>
    <property type="match status" value="1"/>
</dbReference>
<dbReference type="GO" id="GO:0043022">
    <property type="term" value="F:ribosome binding"/>
    <property type="evidence" value="ECO:0007669"/>
    <property type="project" value="TreeGrafter"/>
</dbReference>
<dbReference type="PROSITE" id="PS51705">
    <property type="entry name" value="G_HFLX"/>
    <property type="match status" value="1"/>
</dbReference>
<evidence type="ECO:0000259" key="10">
    <source>
        <dbReference type="PROSITE" id="PS51705"/>
    </source>
</evidence>
<comment type="subcellular location">
    <subcellularLocation>
        <location evidence="6">Cytoplasm</location>
    </subcellularLocation>
    <text evidence="6">May associate with membranes.</text>
</comment>
<dbReference type="AlphaFoldDB" id="A0A975AUK5"/>
<feature type="domain" description="Hflx-type G" evidence="10">
    <location>
        <begin position="198"/>
        <end position="358"/>
    </location>
</feature>
<feature type="binding site" evidence="7">
    <location>
        <begin position="204"/>
        <end position="211"/>
    </location>
    <ligand>
        <name>GTP</name>
        <dbReference type="ChEBI" id="CHEBI:37565"/>
    </ligand>
</feature>
<evidence type="ECO:0000256" key="4">
    <source>
        <dbReference type="ARBA" id="ARBA00022842"/>
    </source>
</evidence>
<evidence type="ECO:0000313" key="12">
    <source>
        <dbReference type="Proteomes" id="UP000671913"/>
    </source>
</evidence>
<reference evidence="11" key="1">
    <citation type="submission" date="2020-08" db="EMBL/GenBank/DDBJ databases">
        <title>Genomic insights into the carbon and energy metabolism of the first obligate autotrophic acetogenic bacterium Aceticella autotrophica gen. nov., sp. nov.</title>
        <authorList>
            <person name="Toshchakov S.V."/>
            <person name="Elcheninov A.G."/>
            <person name="Kublanov I.V."/>
            <person name="Frolov E.N."/>
            <person name="Lebedinsky A.V."/>
        </authorList>
    </citation>
    <scope>NUCLEOTIDE SEQUENCE</scope>
    <source>
        <strain evidence="11">3443-3Ac</strain>
    </source>
</reference>
<dbReference type="SUPFAM" id="SSF52540">
    <property type="entry name" value="P-loop containing nucleoside triphosphate hydrolases"/>
    <property type="match status" value="1"/>
</dbReference>